<reference evidence="1 2" key="1">
    <citation type="submission" date="2021-07" db="EMBL/GenBank/DDBJ databases">
        <authorList>
            <consortium name="Genoscope - CEA"/>
            <person name="William W."/>
        </authorList>
    </citation>
    <scope>NUCLEOTIDE SEQUENCE [LARGE SCALE GENOMIC DNA]</scope>
</reference>
<accession>A0A8D9GAK2</accession>
<gene>
    <name evidence="1" type="ORF">BRAPAZ1V2_A05P19060.2</name>
</gene>
<proteinExistence type="predicted"/>
<dbReference type="SUPFAM" id="SSF81901">
    <property type="entry name" value="HCP-like"/>
    <property type="match status" value="1"/>
</dbReference>
<name>A0A8D9GAK2_BRACM</name>
<dbReference type="PANTHER" id="PTHR45084:SF1">
    <property type="entry name" value="ERAD-ASSOCIATED E3 UBIQUITIN-PROTEIN LIGASE COMPONENT HRD3A-RELATED"/>
    <property type="match status" value="1"/>
</dbReference>
<dbReference type="PANTHER" id="PTHR45084">
    <property type="entry name" value="ERAD-ASSOCIATED E3 UBIQUITIN-PROTEIN LIGASE COMPONENT HRD3A-RELATED"/>
    <property type="match status" value="1"/>
</dbReference>
<dbReference type="GO" id="GO:0036503">
    <property type="term" value="P:ERAD pathway"/>
    <property type="evidence" value="ECO:0007669"/>
    <property type="project" value="InterPro"/>
</dbReference>
<dbReference type="EMBL" id="LS974621">
    <property type="protein sequence ID" value="CAG7875385.1"/>
    <property type="molecule type" value="Genomic_DNA"/>
</dbReference>
<dbReference type="InterPro" id="IPR044623">
    <property type="entry name" value="HRD3"/>
</dbReference>
<organism evidence="1 2">
    <name type="scientific">Brassica campestris</name>
    <name type="common">Field mustard</name>
    <dbReference type="NCBI Taxonomy" id="3711"/>
    <lineage>
        <taxon>Eukaryota</taxon>
        <taxon>Viridiplantae</taxon>
        <taxon>Streptophyta</taxon>
        <taxon>Embryophyta</taxon>
        <taxon>Tracheophyta</taxon>
        <taxon>Spermatophyta</taxon>
        <taxon>Magnoliopsida</taxon>
        <taxon>eudicotyledons</taxon>
        <taxon>Gunneridae</taxon>
        <taxon>Pentapetalae</taxon>
        <taxon>rosids</taxon>
        <taxon>malvids</taxon>
        <taxon>Brassicales</taxon>
        <taxon>Brassicaceae</taxon>
        <taxon>Brassiceae</taxon>
        <taxon>Brassica</taxon>
    </lineage>
</organism>
<sequence>MEEVVEEIEAASSSGDPHSQSLMGFVYGTGMMREKSKSKSFLRHNFAAEGENMQSKMTLAFTYLRQDFTLTIPFMLPKSLQTGKSSLTSHIKIMSWPHLNVLIFPTYCLHYKSYFNIC</sequence>
<evidence type="ECO:0000313" key="1">
    <source>
        <dbReference type="EMBL" id="CAG7875385.1"/>
    </source>
</evidence>
<evidence type="ECO:0000313" key="2">
    <source>
        <dbReference type="Proteomes" id="UP000694005"/>
    </source>
</evidence>
<dbReference type="Proteomes" id="UP000694005">
    <property type="component" value="Chromosome A05"/>
</dbReference>
<dbReference type="Gramene" id="A05p19060.2_BraZ1">
    <property type="protein sequence ID" value="A05p19060.2_BraZ1.CDS"/>
    <property type="gene ID" value="A05g19060.2_BraZ1"/>
</dbReference>
<dbReference type="AlphaFoldDB" id="A0A8D9GAK2"/>
<protein>
    <submittedName>
        <fullName evidence="1">Uncharacterized protein</fullName>
    </submittedName>
</protein>